<keyword evidence="3" id="KW-1185">Reference proteome</keyword>
<accession>A0A085NLN0</accession>
<evidence type="ECO:0000313" key="1">
    <source>
        <dbReference type="EMBL" id="KFD52182.1"/>
    </source>
</evidence>
<proteinExistence type="predicted"/>
<reference evidence="2 3" key="1">
    <citation type="journal article" date="2014" name="Nat. Genet.">
        <title>Genome and transcriptome of the porcine whipworm Trichuris suis.</title>
        <authorList>
            <person name="Jex A.R."/>
            <person name="Nejsum P."/>
            <person name="Schwarz E.M."/>
            <person name="Hu L."/>
            <person name="Young N.D."/>
            <person name="Hall R.S."/>
            <person name="Korhonen P.K."/>
            <person name="Liao S."/>
            <person name="Thamsborg S."/>
            <person name="Xia J."/>
            <person name="Xu P."/>
            <person name="Wang S."/>
            <person name="Scheerlinck J.P."/>
            <person name="Hofmann A."/>
            <person name="Sternberg P.W."/>
            <person name="Wang J."/>
            <person name="Gasser R.B."/>
        </authorList>
    </citation>
    <scope>NUCLEOTIDE SEQUENCE [LARGE SCALE GENOMIC DNA]</scope>
    <source>
        <strain evidence="2">DCEP-RM93F</strain>
        <strain evidence="1">DCEP-RM93M</strain>
    </source>
</reference>
<gene>
    <name evidence="1" type="ORF">M513_06895</name>
    <name evidence="2" type="ORF">M514_06895</name>
</gene>
<evidence type="ECO:0000313" key="3">
    <source>
        <dbReference type="Proteomes" id="UP000030764"/>
    </source>
</evidence>
<protein>
    <submittedName>
        <fullName evidence="2">Uncharacterized protein</fullName>
    </submittedName>
</protein>
<name>A0A085NLN0_9BILA</name>
<dbReference type="EMBL" id="KL363230">
    <property type="protein sequence ID" value="KFD52182.1"/>
    <property type="molecule type" value="Genomic_DNA"/>
</dbReference>
<sequence length="76" mass="8783">MIGGRLLGHEEEQFSVDELSLLFVWGQQLQRHGERESFWKKTDLHIAFERQLALFGACLTMLELLYIFSEVASVAL</sequence>
<evidence type="ECO:0000313" key="2">
    <source>
        <dbReference type="EMBL" id="KFD70376.1"/>
    </source>
</evidence>
<dbReference type="Proteomes" id="UP000030764">
    <property type="component" value="Unassembled WGS sequence"/>
</dbReference>
<organism evidence="2">
    <name type="scientific">Trichuris suis</name>
    <name type="common">pig whipworm</name>
    <dbReference type="NCBI Taxonomy" id="68888"/>
    <lineage>
        <taxon>Eukaryota</taxon>
        <taxon>Metazoa</taxon>
        <taxon>Ecdysozoa</taxon>
        <taxon>Nematoda</taxon>
        <taxon>Enoplea</taxon>
        <taxon>Dorylaimia</taxon>
        <taxon>Trichinellida</taxon>
        <taxon>Trichuridae</taxon>
        <taxon>Trichuris</taxon>
    </lineage>
</organism>
<dbReference type="Proteomes" id="UP000030758">
    <property type="component" value="Unassembled WGS sequence"/>
</dbReference>
<dbReference type="AlphaFoldDB" id="A0A085NLN0"/>
<dbReference type="EMBL" id="KL367488">
    <property type="protein sequence ID" value="KFD70376.1"/>
    <property type="molecule type" value="Genomic_DNA"/>
</dbReference>